<evidence type="ECO:0000313" key="7">
    <source>
        <dbReference type="EMBL" id="KAD3640243.1"/>
    </source>
</evidence>
<dbReference type="EMBL" id="SZYD01000015">
    <property type="protein sequence ID" value="KAD3640243.1"/>
    <property type="molecule type" value="Genomic_DNA"/>
</dbReference>
<dbReference type="GO" id="GO:0020037">
    <property type="term" value="F:heme binding"/>
    <property type="evidence" value="ECO:0007669"/>
    <property type="project" value="InterPro"/>
</dbReference>
<comment type="similarity">
    <text evidence="1">Belongs to the cytochrome P450 family.</text>
</comment>
<dbReference type="InterPro" id="IPR036396">
    <property type="entry name" value="Cyt_P450_sf"/>
</dbReference>
<gene>
    <name evidence="7" type="ORF">E3N88_29466</name>
</gene>
<evidence type="ECO:0000256" key="6">
    <source>
        <dbReference type="SAM" id="MobiDB-lite"/>
    </source>
</evidence>
<dbReference type="OrthoDB" id="2789670at2759"/>
<reference evidence="7 8" key="1">
    <citation type="submission" date="2019-05" db="EMBL/GenBank/DDBJ databases">
        <title>Mikania micrantha, genome provides insights into the molecular mechanism of rapid growth.</title>
        <authorList>
            <person name="Liu B."/>
        </authorList>
    </citation>
    <scope>NUCLEOTIDE SEQUENCE [LARGE SCALE GENOMIC DNA]</scope>
    <source>
        <strain evidence="7">NLD-2019</strain>
        <tissue evidence="7">Leaf</tissue>
    </source>
</reference>
<evidence type="ECO:0000313" key="8">
    <source>
        <dbReference type="Proteomes" id="UP000326396"/>
    </source>
</evidence>
<comment type="caution">
    <text evidence="7">The sequence shown here is derived from an EMBL/GenBank/DDBJ whole genome shotgun (WGS) entry which is preliminary data.</text>
</comment>
<dbReference type="SUPFAM" id="SSF48264">
    <property type="entry name" value="Cytochrome P450"/>
    <property type="match status" value="1"/>
</dbReference>
<evidence type="ECO:0000256" key="2">
    <source>
        <dbReference type="ARBA" id="ARBA00022617"/>
    </source>
</evidence>
<feature type="compositionally biased region" description="Acidic residues" evidence="6">
    <location>
        <begin position="43"/>
        <end position="61"/>
    </location>
</feature>
<sequence length="327" mass="36677">MSSASFPIVIYDSDEEYAPITPQASAASIPPPAPPAPLHPVVSDDEEDPEEDPDEEPEDEPAVSHTIEVIHETDADDDSGETVPHTVLYGPATSDDTVEAPRAVTPPPSPRRRSKSPVDTSDVEPTPKRRFRHGQQRWRVLLVETNDIGPREKRRPETVMFLSDRVQTEPVLLCCKPQNVMKLSKQYLKNVTMKIIVKVQLYRQVREDETAQIIRKIQEANGSVVNMTDLLVTLTNNLIARVASGKTYGFQHTVRRIAKATTHFSVGNYFPLFTLMDRLSGLLREADEISKESDDLFLKRDGKGCRGCTLEAGERWYSSHLGKEDFT</sequence>
<keyword evidence="5" id="KW-0560">Oxidoreductase</keyword>
<organism evidence="7 8">
    <name type="scientific">Mikania micrantha</name>
    <name type="common">bitter vine</name>
    <dbReference type="NCBI Taxonomy" id="192012"/>
    <lineage>
        <taxon>Eukaryota</taxon>
        <taxon>Viridiplantae</taxon>
        <taxon>Streptophyta</taxon>
        <taxon>Embryophyta</taxon>
        <taxon>Tracheophyta</taxon>
        <taxon>Spermatophyta</taxon>
        <taxon>Magnoliopsida</taxon>
        <taxon>eudicotyledons</taxon>
        <taxon>Gunneridae</taxon>
        <taxon>Pentapetalae</taxon>
        <taxon>asterids</taxon>
        <taxon>campanulids</taxon>
        <taxon>Asterales</taxon>
        <taxon>Asteraceae</taxon>
        <taxon>Asteroideae</taxon>
        <taxon>Heliantheae alliance</taxon>
        <taxon>Eupatorieae</taxon>
        <taxon>Mikania</taxon>
    </lineage>
</organism>
<proteinExistence type="inferred from homology"/>
<protein>
    <submittedName>
        <fullName evidence="7">Uncharacterized protein</fullName>
    </submittedName>
</protein>
<dbReference type="AlphaFoldDB" id="A0A5N6MJA9"/>
<dbReference type="GO" id="GO:0004497">
    <property type="term" value="F:monooxygenase activity"/>
    <property type="evidence" value="ECO:0007669"/>
    <property type="project" value="UniProtKB-KW"/>
</dbReference>
<dbReference type="GO" id="GO:0016705">
    <property type="term" value="F:oxidoreductase activity, acting on paired donors, with incorporation or reduction of molecular oxygen"/>
    <property type="evidence" value="ECO:0007669"/>
    <property type="project" value="InterPro"/>
</dbReference>
<dbReference type="PANTHER" id="PTHR47955">
    <property type="entry name" value="CYTOCHROME P450 FAMILY 71 PROTEIN"/>
    <property type="match status" value="1"/>
</dbReference>
<evidence type="ECO:0000256" key="1">
    <source>
        <dbReference type="ARBA" id="ARBA00010617"/>
    </source>
</evidence>
<keyword evidence="4" id="KW-0408">Iron</keyword>
<keyword evidence="2" id="KW-0349">Heme</keyword>
<dbReference type="Proteomes" id="UP000326396">
    <property type="component" value="Linkage Group LG5"/>
</dbReference>
<dbReference type="PANTHER" id="PTHR47955:SF15">
    <property type="entry name" value="CYTOCHROME P450 71A2-LIKE"/>
    <property type="match status" value="1"/>
</dbReference>
<evidence type="ECO:0000256" key="3">
    <source>
        <dbReference type="ARBA" id="ARBA00022723"/>
    </source>
</evidence>
<keyword evidence="3" id="KW-0479">Metal-binding</keyword>
<keyword evidence="8" id="KW-1185">Reference proteome</keyword>
<keyword evidence="5" id="KW-0503">Monooxygenase</keyword>
<feature type="compositionally biased region" description="Pro residues" evidence="6">
    <location>
        <begin position="29"/>
        <end position="38"/>
    </location>
</feature>
<dbReference type="Gene3D" id="1.10.630.10">
    <property type="entry name" value="Cytochrome P450"/>
    <property type="match status" value="1"/>
</dbReference>
<accession>A0A5N6MJA9</accession>
<name>A0A5N6MJA9_9ASTR</name>
<evidence type="ECO:0000256" key="5">
    <source>
        <dbReference type="ARBA" id="ARBA00023033"/>
    </source>
</evidence>
<evidence type="ECO:0000256" key="4">
    <source>
        <dbReference type="ARBA" id="ARBA00023004"/>
    </source>
</evidence>
<dbReference type="GO" id="GO:0005506">
    <property type="term" value="F:iron ion binding"/>
    <property type="evidence" value="ECO:0007669"/>
    <property type="project" value="InterPro"/>
</dbReference>
<feature type="region of interest" description="Disordered" evidence="6">
    <location>
        <begin position="20"/>
        <end position="131"/>
    </location>
</feature>